<gene>
    <name evidence="2" type="ORF">DSM25559_5095</name>
</gene>
<reference evidence="3" key="1">
    <citation type="submission" date="2016-10" db="EMBL/GenBank/DDBJ databases">
        <authorList>
            <person name="Wibberg D."/>
        </authorList>
    </citation>
    <scope>NUCLEOTIDE SEQUENCE [LARGE SCALE GENOMIC DNA]</scope>
</reference>
<protein>
    <submittedName>
        <fullName evidence="2">Uncharacterized protein</fullName>
    </submittedName>
</protein>
<dbReference type="STRING" id="1907666.DSM25559_5095"/>
<name>A0A1R3U2G6_9HYPH</name>
<dbReference type="Proteomes" id="UP000187891">
    <property type="component" value="Unassembled WGS sequence"/>
</dbReference>
<dbReference type="EMBL" id="FMUE01000022">
    <property type="protein sequence ID" value="SCX35678.1"/>
    <property type="molecule type" value="Genomic_DNA"/>
</dbReference>
<evidence type="ECO:0000313" key="3">
    <source>
        <dbReference type="Proteomes" id="UP000187891"/>
    </source>
</evidence>
<evidence type="ECO:0000313" key="2">
    <source>
        <dbReference type="EMBL" id="SCX35678.1"/>
    </source>
</evidence>
<proteinExistence type="predicted"/>
<dbReference type="AlphaFoldDB" id="A0A1R3U2G6"/>
<sequence>MSDPGLLTGGSGGMLEIIAFGCTIRSSAYARPPSAKFADGDQPRRSRMPRPMSSAL</sequence>
<evidence type="ECO:0000256" key="1">
    <source>
        <dbReference type="SAM" id="MobiDB-lite"/>
    </source>
</evidence>
<feature type="region of interest" description="Disordered" evidence="1">
    <location>
        <begin position="31"/>
        <end position="56"/>
    </location>
</feature>
<accession>A0A1R3U2G6</accession>
<organism evidence="2 3">
    <name type="scientific">Agrobacterium rosae</name>
    <dbReference type="NCBI Taxonomy" id="1972867"/>
    <lineage>
        <taxon>Bacteria</taxon>
        <taxon>Pseudomonadati</taxon>
        <taxon>Pseudomonadota</taxon>
        <taxon>Alphaproteobacteria</taxon>
        <taxon>Hyphomicrobiales</taxon>
        <taxon>Rhizobiaceae</taxon>
        <taxon>Rhizobium/Agrobacterium group</taxon>
        <taxon>Agrobacterium</taxon>
    </lineage>
</organism>